<feature type="domain" description="YCII-related" evidence="2">
    <location>
        <begin position="21"/>
        <end position="113"/>
    </location>
</feature>
<proteinExistence type="inferred from homology"/>
<dbReference type="PANTHER" id="PTHR35174">
    <property type="entry name" value="BLL7171 PROTEIN-RELATED"/>
    <property type="match status" value="1"/>
</dbReference>
<accession>A0A4R2RC85</accession>
<reference evidence="3 4" key="1">
    <citation type="submission" date="2019-03" db="EMBL/GenBank/DDBJ databases">
        <title>Genomic Encyclopedia of Type Strains, Phase IV (KMG-IV): sequencing the most valuable type-strain genomes for metagenomic binning, comparative biology and taxonomic classification.</title>
        <authorList>
            <person name="Goeker M."/>
        </authorList>
    </citation>
    <scope>NUCLEOTIDE SEQUENCE [LARGE SCALE GENOMIC DNA]</scope>
    <source>
        <strain evidence="3 4">DSM 45765</strain>
    </source>
</reference>
<protein>
    <recommendedName>
        <fullName evidence="2">YCII-related domain-containing protein</fullName>
    </recommendedName>
</protein>
<evidence type="ECO:0000313" key="4">
    <source>
        <dbReference type="Proteomes" id="UP000294911"/>
    </source>
</evidence>
<dbReference type="OrthoDB" id="4637922at2"/>
<dbReference type="PANTHER" id="PTHR35174:SF1">
    <property type="entry name" value="BLL0086 PROTEIN"/>
    <property type="match status" value="1"/>
</dbReference>
<dbReference type="EMBL" id="SLXQ01000001">
    <property type="protein sequence ID" value="TCP57341.1"/>
    <property type="molecule type" value="Genomic_DNA"/>
</dbReference>
<evidence type="ECO:0000259" key="2">
    <source>
        <dbReference type="Pfam" id="PF03795"/>
    </source>
</evidence>
<evidence type="ECO:0000256" key="1">
    <source>
        <dbReference type="ARBA" id="ARBA00007689"/>
    </source>
</evidence>
<evidence type="ECO:0000313" key="3">
    <source>
        <dbReference type="EMBL" id="TCP57341.1"/>
    </source>
</evidence>
<dbReference type="Proteomes" id="UP000294911">
    <property type="component" value="Unassembled WGS sequence"/>
</dbReference>
<name>A0A4R2RC85_9PSEU</name>
<comment type="caution">
    <text evidence="3">The sequence shown here is derived from an EMBL/GenBank/DDBJ whole genome shotgun (WGS) entry which is preliminary data.</text>
</comment>
<dbReference type="InterPro" id="IPR005545">
    <property type="entry name" value="YCII"/>
</dbReference>
<dbReference type="RefSeq" id="WP_132875828.1">
    <property type="nucleotide sequence ID" value="NZ_SLXQ01000001.1"/>
</dbReference>
<dbReference type="InterPro" id="IPR011008">
    <property type="entry name" value="Dimeric_a/b-barrel"/>
</dbReference>
<gene>
    <name evidence="3" type="ORF">EV191_1011296</name>
</gene>
<dbReference type="Gene3D" id="3.30.70.1060">
    <property type="entry name" value="Dimeric alpha+beta barrel"/>
    <property type="match status" value="1"/>
</dbReference>
<organism evidence="3 4">
    <name type="scientific">Tamaricihabitans halophyticus</name>
    <dbReference type="NCBI Taxonomy" id="1262583"/>
    <lineage>
        <taxon>Bacteria</taxon>
        <taxon>Bacillati</taxon>
        <taxon>Actinomycetota</taxon>
        <taxon>Actinomycetes</taxon>
        <taxon>Pseudonocardiales</taxon>
        <taxon>Pseudonocardiaceae</taxon>
        <taxon>Tamaricihabitans</taxon>
    </lineage>
</organism>
<keyword evidence="4" id="KW-1185">Reference proteome</keyword>
<sequence>MANYVGFLRGGDAAYAKISPTEAQRALERYLAWDAELAAAGNPVGGGGLSRSAGRVLGTRVSGSAGAITDGPYTEGSEVVGGVLTIEAADLDEAEKIFSTHPHLDFGIIEVRKLGEQGCED</sequence>
<dbReference type="AlphaFoldDB" id="A0A4R2RC85"/>
<dbReference type="SUPFAM" id="SSF54909">
    <property type="entry name" value="Dimeric alpha+beta barrel"/>
    <property type="match status" value="1"/>
</dbReference>
<dbReference type="Pfam" id="PF03795">
    <property type="entry name" value="YCII"/>
    <property type="match status" value="1"/>
</dbReference>
<comment type="similarity">
    <text evidence="1">Belongs to the YciI family.</text>
</comment>